<evidence type="ECO:0000256" key="2">
    <source>
        <dbReference type="SAM" id="Phobius"/>
    </source>
</evidence>
<feature type="region of interest" description="Disordered" evidence="1">
    <location>
        <begin position="978"/>
        <end position="998"/>
    </location>
</feature>
<dbReference type="NCBIfam" id="TIGR02099">
    <property type="entry name" value="YhdP family protein"/>
    <property type="match status" value="1"/>
</dbReference>
<reference evidence="5" key="1">
    <citation type="submission" date="2015-06" db="EMBL/GenBank/DDBJ databases">
        <authorList>
            <person name="Lim Y.L."/>
            <person name="Ee R."/>
            <person name="Yong D."/>
            <person name="How K.Y."/>
            <person name="Yin W.F."/>
            <person name="Chan K.G."/>
        </authorList>
    </citation>
    <scope>NUCLEOTIDE SEQUENCE [LARGE SCALE GENOMIC DNA]</scope>
    <source>
        <strain evidence="5">DSM 25325</strain>
    </source>
</reference>
<dbReference type="InterPro" id="IPR025263">
    <property type="entry name" value="YhdP_central"/>
</dbReference>
<evidence type="ECO:0000259" key="3">
    <source>
        <dbReference type="Pfam" id="PF13116"/>
    </source>
</evidence>
<dbReference type="KEGG" id="ptx:ABW99_19365"/>
<dbReference type="PANTHER" id="PTHR38690:SF1">
    <property type="entry name" value="PROTEASE"/>
    <property type="match status" value="1"/>
</dbReference>
<evidence type="ECO:0000313" key="5">
    <source>
        <dbReference type="Proteomes" id="UP000036700"/>
    </source>
</evidence>
<dbReference type="Pfam" id="PF13116">
    <property type="entry name" value="YhdP"/>
    <property type="match status" value="1"/>
</dbReference>
<keyword evidence="2" id="KW-1133">Transmembrane helix</keyword>
<sequence length="1386" mass="147716">MTDRQPPDSPKAPRPIFFPGLRHALEFFAGVVILVYFLAAVAILGMRYWVLPRVNDYRPQIEAIVSRAVGVPVSIEKISANWGGLYAHFHLQGVSLRAPGAKTPGLSLARVDGTLSWSSLLHLNVRLADLTLDSPDILIERRADGKLYAAGLPFNTRPGGNNPVLDWLLNQDAVIVRNGTLRWQDDTRAQPPLALNQVRIALLNNGHQHQFGMQADPQGILSAPVDLRAEFRHPLFVRADEISRWRGNAYAQIGTVDLAALARYVKVPDPAMSGLAAGRIWVSFDAGRLTNGTVQLAARRVRTQLGAQLAPLALDDASLTLAVQSLENGAAWQAQQVKIVMPDQQALDVPTLDGRYLPANTAHGEQIALSGKQLDLGELAQLAPALPLPADLRKPLDTWAPRGTLHDFEISLQRPAPGAGNGWRQLPGLKRLPNSRTRYRFRATFDHASLNSVAAAPPAGSHGEPRIGIPGFTNLSGSINANQDRGNITLDAKNTEFSFPGLFDPPQIGFDQVGGKAQWTVAQSPPQSHQPPQIKLDIASLDLQNSQIAAHLAGTYMSGGPAHGTLDVRGSIQRAQIASLSNYLPTTMNADARNYLKHALLGGTAHDATFRVTGPLDAFPYAQNNGQFHMEVPLTDARLDPAPRTAGHTDSWPAFEKIQGKLIFDNNRMQLAIDSARVYDVTFGPVKGSIEDLTHDQATLDINGQVAGPTRDFVRYLNNSPVGHWIGDFTTDAQATGNGLLNLKIRLPINHTSNAKVTGSYRFLRNDVTLARGWPTLSGVDGQLNFTEHGLGASQLRGRFLGNAIRADGSTDAQGALQLRVTGAVSADALRAQASNPTLAKLAGLMHGTTPFSAELNTTHGAAEIVAQSDLRGLALQLPAPLGKSADSAMPARIALRPLDEKTGANGAQPQALDLTVGPVQANFVQQTGSDGAVTVLRGGIGVNAAPPHPSKGVAASIDLDQLDADAWRALRLQSVALAPSSGNPDPSSGSGSSAATMTPYAPTEVTLHAKQVTLLSRPWPDVALTAQRDGSDWQTNIASPQLAGNLHWDAPSPRVPYGEVHGRLSKLLIPKAEDGATLGQILDEPADEFPAIDLVADEFALQDKSLGRLELVARNTVDNGVPVWQLSKLNITNPAANLAITGNWRTAKRHEAAAADAKTPRRTALAFKLDIKNAGKLLDRVGLPKTLREGSGTLSGQLDWRGGPAQIDYPTLNGRVALDLAGGQILKADPGLTKLLGIFSVQTLAKILTLDFDSVLSSGLPFDRILANGAVHNGIASTQDFTITSTSATIKMSGTTNLDKETQNLQVTVLPHINAGSASLAYALVNPALGLGSFLAQLALGGQLSQSLASHYTVTGSWRDPVIRQGGPNQGKMENLSPSTQFTTP</sequence>
<feature type="domain" description="YhdP central" evidence="3">
    <location>
        <begin position="28"/>
        <end position="1364"/>
    </location>
</feature>
<dbReference type="Proteomes" id="UP000036700">
    <property type="component" value="Chromosome"/>
</dbReference>
<keyword evidence="2" id="KW-0812">Transmembrane</keyword>
<dbReference type="EMBL" id="CP011568">
    <property type="protein sequence ID" value="AKJ70043.1"/>
    <property type="molecule type" value="Genomic_DNA"/>
</dbReference>
<feature type="compositionally biased region" description="Low complexity" evidence="1">
    <location>
        <begin position="979"/>
        <end position="996"/>
    </location>
</feature>
<dbReference type="PATRIC" id="fig|445709.3.peg.4067"/>
<dbReference type="STRING" id="445709.ABW99_19365"/>
<feature type="region of interest" description="Disordered" evidence="1">
    <location>
        <begin position="1363"/>
        <end position="1386"/>
    </location>
</feature>
<dbReference type="InterPro" id="IPR011836">
    <property type="entry name" value="YhdP"/>
</dbReference>
<evidence type="ECO:0000256" key="1">
    <source>
        <dbReference type="SAM" id="MobiDB-lite"/>
    </source>
</evidence>
<keyword evidence="5" id="KW-1185">Reference proteome</keyword>
<feature type="compositionally biased region" description="Polar residues" evidence="1">
    <location>
        <begin position="1377"/>
        <end position="1386"/>
    </location>
</feature>
<proteinExistence type="predicted"/>
<organism evidence="4 5">
    <name type="scientific">Pandoraea thiooxydans</name>
    <dbReference type="NCBI Taxonomy" id="445709"/>
    <lineage>
        <taxon>Bacteria</taxon>
        <taxon>Pseudomonadati</taxon>
        <taxon>Pseudomonadota</taxon>
        <taxon>Betaproteobacteria</taxon>
        <taxon>Burkholderiales</taxon>
        <taxon>Burkholderiaceae</taxon>
        <taxon>Pandoraea</taxon>
    </lineage>
</organism>
<gene>
    <name evidence="4" type="ORF">ABW99_19365</name>
</gene>
<feature type="transmembrane region" description="Helical" evidence="2">
    <location>
        <begin position="27"/>
        <end position="50"/>
    </location>
</feature>
<name>A0A0G3ESK8_9BURK</name>
<dbReference type="OrthoDB" id="8521382at2"/>
<keyword evidence="2" id="KW-0472">Membrane</keyword>
<dbReference type="PANTHER" id="PTHR38690">
    <property type="entry name" value="PROTEASE-RELATED"/>
    <property type="match status" value="1"/>
</dbReference>
<evidence type="ECO:0000313" key="4">
    <source>
        <dbReference type="EMBL" id="AKJ70043.1"/>
    </source>
</evidence>
<accession>A0A0G3ESK8</accession>
<protein>
    <recommendedName>
        <fullName evidence="3">YhdP central domain-containing protein</fullName>
    </recommendedName>
</protein>